<accession>A0A5A7MH83</accession>
<name>A0A5A7MH83_COMTE</name>
<gene>
    <name evidence="1" type="ORF">CTTA_3289</name>
</gene>
<evidence type="ECO:0000313" key="1">
    <source>
        <dbReference type="EMBL" id="GEQ76284.1"/>
    </source>
</evidence>
<evidence type="ECO:0000313" key="2">
    <source>
        <dbReference type="Proteomes" id="UP000323105"/>
    </source>
</evidence>
<protein>
    <submittedName>
        <fullName evidence="1">Uncharacterized protein</fullName>
    </submittedName>
</protein>
<proteinExistence type="predicted"/>
<reference evidence="1 2" key="1">
    <citation type="journal article" date="2019" name="Microbiol. Resour. Announc.">
        <title>Draft Genome Sequence of Comamonas testosteroni TA441, a Bacterium That Has a Cryptic Phenol Degradation Gene Cluster.</title>
        <authorList>
            <person name="Arai H."/>
            <person name="Ishii M."/>
        </authorList>
    </citation>
    <scope>NUCLEOTIDE SEQUENCE [LARGE SCALE GENOMIC DNA]</scope>
    <source>
        <strain evidence="1 2">TA441</strain>
    </source>
</reference>
<organism evidence="1 2">
    <name type="scientific">Comamonas testosteroni</name>
    <name type="common">Pseudomonas testosteroni</name>
    <dbReference type="NCBI Taxonomy" id="285"/>
    <lineage>
        <taxon>Bacteria</taxon>
        <taxon>Pseudomonadati</taxon>
        <taxon>Pseudomonadota</taxon>
        <taxon>Betaproteobacteria</taxon>
        <taxon>Burkholderiales</taxon>
        <taxon>Comamonadaceae</taxon>
        <taxon>Comamonas</taxon>
    </lineage>
</organism>
<dbReference type="AlphaFoldDB" id="A0A5A7MH83"/>
<sequence>MLSRSENKSAVGRSIYNHYRYSLNMKNTKNLSAQLSNSDSEFLKSALFLELIGQEPITINRAFVDLTGNVLSALWLTYAMERERRSESEDFFEILMSSSCCTKDTGITRAQQQTCRKTLVDLGILHEQAGQGRIITYRISKRRLLELLQQQAMPLASAMRSAATTSVAAAAH</sequence>
<dbReference type="Proteomes" id="UP000323105">
    <property type="component" value="Unassembled WGS sequence"/>
</dbReference>
<dbReference type="EMBL" id="BKBW01000006">
    <property type="protein sequence ID" value="GEQ76284.1"/>
    <property type="molecule type" value="Genomic_DNA"/>
</dbReference>
<comment type="caution">
    <text evidence="1">The sequence shown here is derived from an EMBL/GenBank/DDBJ whole genome shotgun (WGS) entry which is preliminary data.</text>
</comment>